<protein>
    <submittedName>
        <fullName evidence="1">Uncharacterized protein</fullName>
    </submittedName>
</protein>
<name>A0ACB6RZX9_9PLEO</name>
<dbReference type="Proteomes" id="UP000799754">
    <property type="component" value="Unassembled WGS sequence"/>
</dbReference>
<dbReference type="EMBL" id="MU006719">
    <property type="protein sequence ID" value="KAF2626965.1"/>
    <property type="molecule type" value="Genomic_DNA"/>
</dbReference>
<sequence>MKTSKSPLCLAFLLINAVVAEAGVDLHSSNVGQEVSGRKIENLISGVDRSTNSVAELDISAINDVRRSANANTLDNADLVNKIAQLDIGSLLNAGAQGQGASQGQSQGQSQQQGQGQAQPQGQSQGLKPVGPSDINTSNVGADLANQVAAGNRPTVGTGDINTSNVGADLANQVAGFGTTPAAQGQAPDQAPGAGQAQPAPQAQAAKAPRPAAESQPVAEARPSTGAQAAAEAQPSRQGQSQGTRPAGPSDITTSNIAGDLANQLAPGSGVNGQRPASNDVAGDLANQIAGGGVAPIGQGQSSPQGQGQVAAAQSGGAGAAIIEVKSTILQEANGQQIATAVIEQQRQGQQPAAAPAPTEAPAITTPQALAAPAEAKPTEAPAAMPVSAEPQSKSTAVEAAAKPETQPTQPPAEGMSAMVGK</sequence>
<keyword evidence="2" id="KW-1185">Reference proteome</keyword>
<proteinExistence type="predicted"/>
<evidence type="ECO:0000313" key="1">
    <source>
        <dbReference type="EMBL" id="KAF2626965.1"/>
    </source>
</evidence>
<organism evidence="1 2">
    <name type="scientific">Macroventuria anomochaeta</name>
    <dbReference type="NCBI Taxonomy" id="301207"/>
    <lineage>
        <taxon>Eukaryota</taxon>
        <taxon>Fungi</taxon>
        <taxon>Dikarya</taxon>
        <taxon>Ascomycota</taxon>
        <taxon>Pezizomycotina</taxon>
        <taxon>Dothideomycetes</taxon>
        <taxon>Pleosporomycetidae</taxon>
        <taxon>Pleosporales</taxon>
        <taxon>Pleosporineae</taxon>
        <taxon>Didymellaceae</taxon>
        <taxon>Macroventuria</taxon>
    </lineage>
</organism>
<evidence type="ECO:0000313" key="2">
    <source>
        <dbReference type="Proteomes" id="UP000799754"/>
    </source>
</evidence>
<reference evidence="1" key="1">
    <citation type="journal article" date="2020" name="Stud. Mycol.">
        <title>101 Dothideomycetes genomes: a test case for predicting lifestyles and emergence of pathogens.</title>
        <authorList>
            <person name="Haridas S."/>
            <person name="Albert R."/>
            <person name="Binder M."/>
            <person name="Bloem J."/>
            <person name="Labutti K."/>
            <person name="Salamov A."/>
            <person name="Andreopoulos B."/>
            <person name="Baker S."/>
            <person name="Barry K."/>
            <person name="Bills G."/>
            <person name="Bluhm B."/>
            <person name="Cannon C."/>
            <person name="Castanera R."/>
            <person name="Culley D."/>
            <person name="Daum C."/>
            <person name="Ezra D."/>
            <person name="Gonzalez J."/>
            <person name="Henrissat B."/>
            <person name="Kuo A."/>
            <person name="Liang C."/>
            <person name="Lipzen A."/>
            <person name="Lutzoni F."/>
            <person name="Magnuson J."/>
            <person name="Mondo S."/>
            <person name="Nolan M."/>
            <person name="Ohm R."/>
            <person name="Pangilinan J."/>
            <person name="Park H.-J."/>
            <person name="Ramirez L."/>
            <person name="Alfaro M."/>
            <person name="Sun H."/>
            <person name="Tritt A."/>
            <person name="Yoshinaga Y."/>
            <person name="Zwiers L.-H."/>
            <person name="Turgeon B."/>
            <person name="Goodwin S."/>
            <person name="Spatafora J."/>
            <person name="Crous P."/>
            <person name="Grigoriev I."/>
        </authorList>
    </citation>
    <scope>NUCLEOTIDE SEQUENCE</scope>
    <source>
        <strain evidence="1">CBS 525.71</strain>
    </source>
</reference>
<gene>
    <name evidence="1" type="ORF">BU25DRAFT_75954</name>
</gene>
<accession>A0ACB6RZX9</accession>
<comment type="caution">
    <text evidence="1">The sequence shown here is derived from an EMBL/GenBank/DDBJ whole genome shotgun (WGS) entry which is preliminary data.</text>
</comment>